<dbReference type="Pfam" id="PF00535">
    <property type="entry name" value="Glycos_transf_2"/>
    <property type="match status" value="1"/>
</dbReference>
<proteinExistence type="predicted"/>
<feature type="domain" description="Glycosyltransferase 2-like" evidence="1">
    <location>
        <begin position="8"/>
        <end position="136"/>
    </location>
</feature>
<dbReference type="AlphaFoldDB" id="A0A8J2TLH6"/>
<name>A0A8J2TLH6_9FLAO</name>
<dbReference type="PANTHER" id="PTHR22916:SF3">
    <property type="entry name" value="UDP-GLCNAC:BETAGAL BETA-1,3-N-ACETYLGLUCOSAMINYLTRANSFERASE-LIKE PROTEIN 1"/>
    <property type="match status" value="1"/>
</dbReference>
<keyword evidence="3" id="KW-1185">Reference proteome</keyword>
<dbReference type="Gene3D" id="3.90.550.10">
    <property type="entry name" value="Spore Coat Polysaccharide Biosynthesis Protein SpsA, Chain A"/>
    <property type="match status" value="1"/>
</dbReference>
<dbReference type="InterPro" id="IPR001173">
    <property type="entry name" value="Glyco_trans_2-like"/>
</dbReference>
<evidence type="ECO:0000259" key="1">
    <source>
        <dbReference type="Pfam" id="PF00535"/>
    </source>
</evidence>
<evidence type="ECO:0000313" key="3">
    <source>
        <dbReference type="Proteomes" id="UP000598120"/>
    </source>
</evidence>
<dbReference type="GO" id="GO:0016758">
    <property type="term" value="F:hexosyltransferase activity"/>
    <property type="evidence" value="ECO:0007669"/>
    <property type="project" value="UniProtKB-ARBA"/>
</dbReference>
<dbReference type="PANTHER" id="PTHR22916">
    <property type="entry name" value="GLYCOSYLTRANSFERASE"/>
    <property type="match status" value="1"/>
</dbReference>
<dbReference type="InterPro" id="IPR029044">
    <property type="entry name" value="Nucleotide-diphossugar_trans"/>
</dbReference>
<evidence type="ECO:0000313" key="2">
    <source>
        <dbReference type="EMBL" id="GFZ78072.1"/>
    </source>
</evidence>
<dbReference type="SUPFAM" id="SSF53448">
    <property type="entry name" value="Nucleotide-diphospho-sugar transferases"/>
    <property type="match status" value="1"/>
</dbReference>
<accession>A0A8J2TLH6</accession>
<organism evidence="2 3">
    <name type="scientific">Aquaticitalea lipolytica</name>
    <dbReference type="NCBI Taxonomy" id="1247562"/>
    <lineage>
        <taxon>Bacteria</taxon>
        <taxon>Pseudomonadati</taxon>
        <taxon>Bacteroidota</taxon>
        <taxon>Flavobacteriia</taxon>
        <taxon>Flavobacteriales</taxon>
        <taxon>Flavobacteriaceae</taxon>
        <taxon>Aquaticitalea</taxon>
    </lineage>
</organism>
<reference evidence="2 3" key="1">
    <citation type="journal article" date="2014" name="Int. J. Syst. Evol. Microbiol.">
        <title>Complete genome sequence of Corynebacterium casei LMG S-19264T (=DSM 44701T), isolated from a smear-ripened cheese.</title>
        <authorList>
            <consortium name="US DOE Joint Genome Institute (JGI-PGF)"/>
            <person name="Walter F."/>
            <person name="Albersmeier A."/>
            <person name="Kalinowski J."/>
            <person name="Ruckert C."/>
        </authorList>
    </citation>
    <scope>NUCLEOTIDE SEQUENCE [LARGE SCALE GENOMIC DNA]</scope>
    <source>
        <strain evidence="2 3">CGMCC 1.15295</strain>
    </source>
</reference>
<comment type="caution">
    <text evidence="2">The sequence shown here is derived from an EMBL/GenBank/DDBJ whole genome shotgun (WGS) entry which is preliminary data.</text>
</comment>
<dbReference type="Proteomes" id="UP000598120">
    <property type="component" value="Unassembled WGS sequence"/>
</dbReference>
<sequence>MHNSPLVSICIPTYNGQQFIAEAISSALAQTYKNLEIIVSDDASKDDTLSIIKNYTSKTQTPIHIFNHKPNGIGANWNNCLLKANGKYIKFLFQDDVLSPTCVEEMVEVLETNPHIGLVTSKRDFIVDKAHASKEVETWIETCGNLQRTLDLKVENNISIIDKSLLKSAEFLNPPRNKVGEPSIVMFRKDLVDKIGLFDENLKQILDCEYWYRILKYKDIAVIHKNLASFRLHANQATNVNNQNAITDYHAYNKILYSQYLKLLHPEVQKRLLRKYNLFYKVYYWVVDKFKAK</sequence>
<dbReference type="RefSeq" id="WP_188604712.1">
    <property type="nucleotide sequence ID" value="NZ_BMIC01000001.1"/>
</dbReference>
<gene>
    <name evidence="2" type="ORF">GCM10011531_04510</name>
</gene>
<dbReference type="EMBL" id="BMIC01000001">
    <property type="protein sequence ID" value="GFZ78072.1"/>
    <property type="molecule type" value="Genomic_DNA"/>
</dbReference>
<protein>
    <recommendedName>
        <fullName evidence="1">Glycosyltransferase 2-like domain-containing protein</fullName>
    </recommendedName>
</protein>